<dbReference type="OrthoDB" id="2285985at2"/>
<dbReference type="RefSeq" id="WP_051502023.1">
    <property type="nucleotide sequence ID" value="NZ_KK036464.1"/>
</dbReference>
<evidence type="ECO:0000313" key="1">
    <source>
        <dbReference type="EMBL" id="ETY75425.1"/>
    </source>
</evidence>
<protein>
    <submittedName>
        <fullName evidence="1">Uncharacterized protein</fullName>
    </submittedName>
</protein>
<dbReference type="HOGENOM" id="CLU_949261_0_0_9"/>
<proteinExistence type="predicted"/>
<dbReference type="PATRIC" id="fig|1400520.3.peg.384"/>
<organism evidence="1 2">
    <name type="scientific">Lactiplantibacillus fabifermentans T30PCM01</name>
    <dbReference type="NCBI Taxonomy" id="1400520"/>
    <lineage>
        <taxon>Bacteria</taxon>
        <taxon>Bacillati</taxon>
        <taxon>Bacillota</taxon>
        <taxon>Bacilli</taxon>
        <taxon>Lactobacillales</taxon>
        <taxon>Lactobacillaceae</taxon>
        <taxon>Lactiplantibacillus</taxon>
    </lineage>
</organism>
<comment type="caution">
    <text evidence="1">The sequence shown here is derived from an EMBL/GenBank/DDBJ whole genome shotgun (WGS) entry which is preliminary data.</text>
</comment>
<sequence length="295" mass="34655">MLRLDIDKTFFAMAQFYYSYFQAAGDDSLGSLIGGIAIYRNDDIGELFNQGYADDWRKIYYSLGSEDHTVFEGFQAVNQFTNEYLPDVDIFTDLARNLVYATRIICEMSASERETHPVWQQWVTSCEWVSNPEVFKIEAVELFDDDVQAEVLPPARPIMDDGGGKKTIDEMQTYFIMMDFLKTYYAIAPDNRDLEKVIGEFILERKTQNQKNLWYSWKDYFDDVSKKAKKISLFQALAVVSQFMQVMIPDNALHTDFGRKLTRDIWRTTFMRENEYEQTEIWKNWMISVHRVLNG</sequence>
<dbReference type="EMBL" id="AWWK01000011">
    <property type="protein sequence ID" value="ETY75425.1"/>
    <property type="molecule type" value="Genomic_DNA"/>
</dbReference>
<name>W6TD72_9LACO</name>
<evidence type="ECO:0000313" key="2">
    <source>
        <dbReference type="Proteomes" id="UP000019247"/>
    </source>
</evidence>
<dbReference type="eggNOG" id="ENOG50328TX">
    <property type="taxonomic scope" value="Bacteria"/>
</dbReference>
<dbReference type="AlphaFoldDB" id="W6TD72"/>
<reference evidence="1 2" key="1">
    <citation type="journal article" date="2014" name="Genome Announc.">
        <title>Genome Sequence of Lactobacillus fabifermentans Strain T30PCM01, Isolated from Fermenting Grape Marc.</title>
        <authorList>
            <person name="Treu L."/>
            <person name="Vendramin V."/>
            <person name="Bovo B."/>
            <person name="Giacomini A."/>
            <person name="Corich V."/>
            <person name="Campanaro S."/>
        </authorList>
    </citation>
    <scope>NUCLEOTIDE SEQUENCE [LARGE SCALE GENOMIC DNA]</scope>
    <source>
        <strain evidence="1 2">T30PCM01</strain>
    </source>
</reference>
<gene>
    <name evidence="1" type="ORF">LFAB_01945</name>
</gene>
<dbReference type="Proteomes" id="UP000019247">
    <property type="component" value="Unassembled WGS sequence"/>
</dbReference>
<accession>W6TD72</accession>